<feature type="region of interest" description="Disordered" evidence="1">
    <location>
        <begin position="210"/>
        <end position="310"/>
    </location>
</feature>
<evidence type="ECO:0000313" key="3">
    <source>
        <dbReference type="Proteomes" id="UP000252519"/>
    </source>
</evidence>
<feature type="region of interest" description="Disordered" evidence="1">
    <location>
        <begin position="1"/>
        <end position="188"/>
    </location>
</feature>
<dbReference type="EMBL" id="JOJR01001052">
    <property type="protein sequence ID" value="RCN32648.1"/>
    <property type="molecule type" value="Genomic_DNA"/>
</dbReference>
<feature type="compositionally biased region" description="Basic and acidic residues" evidence="1">
    <location>
        <begin position="149"/>
        <end position="170"/>
    </location>
</feature>
<name>A0A368FM92_ANCCA</name>
<feature type="compositionally biased region" description="Basic and acidic residues" evidence="1">
    <location>
        <begin position="85"/>
        <end position="114"/>
    </location>
</feature>
<dbReference type="OrthoDB" id="5897880at2759"/>
<feature type="compositionally biased region" description="Basic and acidic residues" evidence="1">
    <location>
        <begin position="59"/>
        <end position="71"/>
    </location>
</feature>
<evidence type="ECO:0000256" key="1">
    <source>
        <dbReference type="SAM" id="MobiDB-lite"/>
    </source>
</evidence>
<dbReference type="Proteomes" id="UP000252519">
    <property type="component" value="Unassembled WGS sequence"/>
</dbReference>
<feature type="compositionally biased region" description="Basic and acidic residues" evidence="1">
    <location>
        <begin position="210"/>
        <end position="244"/>
    </location>
</feature>
<protein>
    <submittedName>
        <fullName evidence="2">Uncharacterized protein</fullName>
    </submittedName>
</protein>
<keyword evidence="3" id="KW-1185">Reference proteome</keyword>
<evidence type="ECO:0000313" key="2">
    <source>
        <dbReference type="EMBL" id="RCN32648.1"/>
    </source>
</evidence>
<feature type="compositionally biased region" description="Polar residues" evidence="1">
    <location>
        <begin position="245"/>
        <end position="263"/>
    </location>
</feature>
<accession>A0A368FM92</accession>
<sequence>MDKPRGPRNPRRRGRNWKHPSDANGSSRYREEGRQSKSVYFLPPPLQEANPWDDAGGYEDARFRNDGRYRDSSPSYPRNSRGGHHYRDDYYDDYRDRDDRRDYRHRNDYRDYRDGSPTYEGQKQRRWEDGYFRDVGWDEQQRGPSGPSRRSEERDRGYRDNRQYDDRYPDDLNSPPRGPYHSPERLTREQWRQLEREEWLREQERNARRYDTRRDYSPQRHSRYDDGRDYDNRHQRDTYREGRGRNQNYFNSSNAPNRPCSSRSFERSDRNHLPPTHDDRSKPANRRGRRRSGRESRGGIGVGGNSGFRTERNYDGFGANNYANDRGGFGAGCSRNLQNFEDHNLNEDRGYDESDSHDYRQMGARQEQDLLPDGKDVVGIEENSRLRGAEDVVEVDEKAFEQLSLDEAQNSSTVRNSDTESDGGELFSVITTLLTTTNEDSANMPLRNYGRASSKQIFSEELFKVLSH</sequence>
<feature type="compositionally biased region" description="Basic and acidic residues" evidence="1">
    <location>
        <begin position="264"/>
        <end position="282"/>
    </location>
</feature>
<proteinExistence type="predicted"/>
<feature type="compositionally biased region" description="Basic and acidic residues" evidence="1">
    <location>
        <begin position="122"/>
        <end position="141"/>
    </location>
</feature>
<gene>
    <name evidence="2" type="ORF">ANCCAN_21542</name>
</gene>
<reference evidence="2 3" key="1">
    <citation type="submission" date="2014-10" db="EMBL/GenBank/DDBJ databases">
        <title>Draft genome of the hookworm Ancylostoma caninum.</title>
        <authorList>
            <person name="Mitreva M."/>
        </authorList>
    </citation>
    <scope>NUCLEOTIDE SEQUENCE [LARGE SCALE GENOMIC DNA]</scope>
    <source>
        <strain evidence="2 3">Baltimore</strain>
    </source>
</reference>
<feature type="compositionally biased region" description="Basic residues" evidence="1">
    <location>
        <begin position="1"/>
        <end position="18"/>
    </location>
</feature>
<dbReference type="AlphaFoldDB" id="A0A368FM92"/>
<comment type="caution">
    <text evidence="2">The sequence shown here is derived from an EMBL/GenBank/DDBJ whole genome shotgun (WGS) entry which is preliminary data.</text>
</comment>
<feature type="compositionally biased region" description="Basic residues" evidence="1">
    <location>
        <begin position="283"/>
        <end position="292"/>
    </location>
</feature>
<organism evidence="2 3">
    <name type="scientific">Ancylostoma caninum</name>
    <name type="common">Dog hookworm</name>
    <dbReference type="NCBI Taxonomy" id="29170"/>
    <lineage>
        <taxon>Eukaryota</taxon>
        <taxon>Metazoa</taxon>
        <taxon>Ecdysozoa</taxon>
        <taxon>Nematoda</taxon>
        <taxon>Chromadorea</taxon>
        <taxon>Rhabditida</taxon>
        <taxon>Rhabditina</taxon>
        <taxon>Rhabditomorpha</taxon>
        <taxon>Strongyloidea</taxon>
        <taxon>Ancylostomatidae</taxon>
        <taxon>Ancylostomatinae</taxon>
        <taxon>Ancylostoma</taxon>
    </lineage>
</organism>